<evidence type="ECO:0000313" key="3">
    <source>
        <dbReference type="Proteomes" id="UP000198765"/>
    </source>
</evidence>
<proteinExistence type="predicted"/>
<dbReference type="InterPro" id="IPR036390">
    <property type="entry name" value="WH_DNA-bd_sf"/>
</dbReference>
<dbReference type="Pfam" id="PF12840">
    <property type="entry name" value="HTH_20"/>
    <property type="match status" value="1"/>
</dbReference>
<protein>
    <submittedName>
        <fullName evidence="2">Helix-turn-helix domain-containing protein</fullName>
    </submittedName>
</protein>
<organism evidence="2 3">
    <name type="scientific">Micromonospora narathiwatensis</name>
    <dbReference type="NCBI Taxonomy" id="299146"/>
    <lineage>
        <taxon>Bacteria</taxon>
        <taxon>Bacillati</taxon>
        <taxon>Actinomycetota</taxon>
        <taxon>Actinomycetes</taxon>
        <taxon>Micromonosporales</taxon>
        <taxon>Micromonosporaceae</taxon>
        <taxon>Micromonospora</taxon>
    </lineage>
</organism>
<dbReference type="InterPro" id="IPR001845">
    <property type="entry name" value="HTH_ArsR_DNA-bd_dom"/>
</dbReference>
<feature type="domain" description="HTH arsR-type" evidence="1">
    <location>
        <begin position="13"/>
        <end position="105"/>
    </location>
</feature>
<dbReference type="Proteomes" id="UP000198765">
    <property type="component" value="Chromosome I"/>
</dbReference>
<accession>A0A1A8Z856</accession>
<dbReference type="InterPro" id="IPR036388">
    <property type="entry name" value="WH-like_DNA-bd_sf"/>
</dbReference>
<dbReference type="SMART" id="SM00418">
    <property type="entry name" value="HTH_ARSR"/>
    <property type="match status" value="1"/>
</dbReference>
<gene>
    <name evidence="2" type="ORF">GA0070621_0848</name>
</gene>
<keyword evidence="3" id="KW-1185">Reference proteome</keyword>
<reference evidence="2 3" key="1">
    <citation type="submission" date="2016-06" db="EMBL/GenBank/DDBJ databases">
        <authorList>
            <person name="Kjaerup R.B."/>
            <person name="Dalgaard T.S."/>
            <person name="Juul-Madsen H.R."/>
        </authorList>
    </citation>
    <scope>NUCLEOTIDE SEQUENCE [LARGE SCALE GENOMIC DNA]</scope>
    <source>
        <strain evidence="2 3">DSM 45248</strain>
    </source>
</reference>
<sequence>MPDQQPREITDVDTLRALTHPLRLRILNAVGLHGPLTATEVAERVGESPANCSWHLRQLARYGFVTEAGGGTGRQRPWRLVTDGHRWGAGEENPELARAGDAAARVLLDLEYRKLWDWMAARRQQPAVWRDAGSFNQFLGWCTAEELAELQEEIRALFGRYVDRLADPAARPAGSRPVRLMAWAVPEVDGPVVDDADAEGDEAR</sequence>
<dbReference type="OrthoDB" id="7945987at2"/>
<dbReference type="EMBL" id="LT594324">
    <property type="protein sequence ID" value="SBT40040.1"/>
    <property type="molecule type" value="Genomic_DNA"/>
</dbReference>
<dbReference type="GO" id="GO:0003700">
    <property type="term" value="F:DNA-binding transcription factor activity"/>
    <property type="evidence" value="ECO:0007669"/>
    <property type="project" value="InterPro"/>
</dbReference>
<dbReference type="InterPro" id="IPR011991">
    <property type="entry name" value="ArsR-like_HTH"/>
</dbReference>
<dbReference type="SUPFAM" id="SSF46785">
    <property type="entry name" value="Winged helix' DNA-binding domain"/>
    <property type="match status" value="1"/>
</dbReference>
<dbReference type="PATRIC" id="fig|299146.4.peg.868"/>
<dbReference type="Gene3D" id="1.10.10.10">
    <property type="entry name" value="Winged helix-like DNA-binding domain superfamily/Winged helix DNA-binding domain"/>
    <property type="match status" value="1"/>
</dbReference>
<evidence type="ECO:0000259" key="1">
    <source>
        <dbReference type="SMART" id="SM00418"/>
    </source>
</evidence>
<evidence type="ECO:0000313" key="2">
    <source>
        <dbReference type="EMBL" id="SBT40040.1"/>
    </source>
</evidence>
<name>A0A1A8Z856_9ACTN</name>
<dbReference type="CDD" id="cd00090">
    <property type="entry name" value="HTH_ARSR"/>
    <property type="match status" value="1"/>
</dbReference>
<dbReference type="RefSeq" id="WP_091191740.1">
    <property type="nucleotide sequence ID" value="NZ_LT594324.1"/>
</dbReference>
<dbReference type="AlphaFoldDB" id="A0A1A8Z856"/>